<dbReference type="InterPro" id="IPR036275">
    <property type="entry name" value="YdgH-like_sf"/>
</dbReference>
<reference evidence="4 5" key="1">
    <citation type="submission" date="2018-06" db="EMBL/GenBank/DDBJ databases">
        <authorList>
            <consortium name="Pathogen Informatics"/>
            <person name="Doyle S."/>
        </authorList>
    </citation>
    <scope>NUCLEOTIDE SEQUENCE [LARGE SCALE GENOMIC DNA]</scope>
    <source>
        <strain evidence="4 5">NCTC11470</strain>
    </source>
</reference>
<dbReference type="OrthoDB" id="6544580at2"/>
<feature type="domain" description="YdgH/BhsA/McbA-like" evidence="3">
    <location>
        <begin position="24"/>
        <end position="70"/>
    </location>
</feature>
<protein>
    <submittedName>
        <fullName evidence="4">Protein of uncharacterized function (DUF1471)</fullName>
    </submittedName>
</protein>
<feature type="signal peptide" evidence="2">
    <location>
        <begin position="1"/>
        <end position="22"/>
    </location>
</feature>
<evidence type="ECO:0000256" key="2">
    <source>
        <dbReference type="SAM" id="SignalP"/>
    </source>
</evidence>
<proteinExistence type="predicted"/>
<dbReference type="Proteomes" id="UP000254835">
    <property type="component" value="Unassembled WGS sequence"/>
</dbReference>
<dbReference type="AlphaFoldDB" id="A0A380PW14"/>
<dbReference type="InterPro" id="IPR025543">
    <property type="entry name" value="Dodecin-like"/>
</dbReference>
<dbReference type="SUPFAM" id="SSF159871">
    <property type="entry name" value="YdgH-like"/>
    <property type="match status" value="1"/>
</dbReference>
<organism evidence="4 5">
    <name type="scientific">Yersinia frederiksenii</name>
    <dbReference type="NCBI Taxonomy" id="29484"/>
    <lineage>
        <taxon>Bacteria</taxon>
        <taxon>Pseudomonadati</taxon>
        <taxon>Pseudomonadota</taxon>
        <taxon>Gammaproteobacteria</taxon>
        <taxon>Enterobacterales</taxon>
        <taxon>Yersiniaceae</taxon>
        <taxon>Yersinia</taxon>
    </lineage>
</organism>
<evidence type="ECO:0000313" key="4">
    <source>
        <dbReference type="EMBL" id="SUP77785.1"/>
    </source>
</evidence>
<evidence type="ECO:0000313" key="5">
    <source>
        <dbReference type="Proteomes" id="UP000254835"/>
    </source>
</evidence>
<evidence type="ECO:0000259" key="3">
    <source>
        <dbReference type="Pfam" id="PF07338"/>
    </source>
</evidence>
<dbReference type="Gene3D" id="3.30.1660.10">
    <property type="entry name" value="Flavin-binding protein dodecin"/>
    <property type="match status" value="1"/>
</dbReference>
<dbReference type="Pfam" id="PF07338">
    <property type="entry name" value="YdgH_BhsA-like"/>
    <property type="match status" value="1"/>
</dbReference>
<dbReference type="InterPro" id="IPR010854">
    <property type="entry name" value="YdgH/BhsA/McbA-like_dom"/>
</dbReference>
<dbReference type="EMBL" id="UHJA01000001">
    <property type="protein sequence ID" value="SUP77785.1"/>
    <property type="molecule type" value="Genomic_DNA"/>
</dbReference>
<evidence type="ECO:0000256" key="1">
    <source>
        <dbReference type="ARBA" id="ARBA00022729"/>
    </source>
</evidence>
<dbReference type="RefSeq" id="WP_032911462.1">
    <property type="nucleotide sequence ID" value="NZ_CABHXP010000283.1"/>
</dbReference>
<keyword evidence="1 2" id="KW-0732">Signal</keyword>
<gene>
    <name evidence="4" type="ORF">NCTC11470_02866</name>
</gene>
<name>A0A380PW14_YERFR</name>
<sequence>MKTINTLISASILSLIAFGASAQTVTATGSTLDSVEAVIAKKAKEMNASGYKIISARMGNKVMMSAKLYK</sequence>
<feature type="chain" id="PRO_5016764549" evidence="2">
    <location>
        <begin position="23"/>
        <end position="70"/>
    </location>
</feature>
<accession>A0A380PW14</accession>
<dbReference type="GeneID" id="57905096"/>